<keyword evidence="2" id="KW-1185">Reference proteome</keyword>
<protein>
    <submittedName>
        <fullName evidence="1">Uncharacterized protein</fullName>
    </submittedName>
</protein>
<name>A0A1V6RDN3_9EURO</name>
<gene>
    <name evidence="1" type="ORF">PENSOL_c006G04335</name>
</gene>
<evidence type="ECO:0000313" key="2">
    <source>
        <dbReference type="Proteomes" id="UP000191612"/>
    </source>
</evidence>
<sequence length="77" mass="8805">MQIIHLNISATLVITPEAVHMAREGGRATLGFGRFIFHTEDEGYQHLSDRTFFGRGQLFMGLDNRLYISYGVREVVF</sequence>
<evidence type="ECO:0000313" key="1">
    <source>
        <dbReference type="EMBL" id="OQD99397.1"/>
    </source>
</evidence>
<proteinExistence type="predicted"/>
<comment type="caution">
    <text evidence="1">The sequence shown here is derived from an EMBL/GenBank/DDBJ whole genome shotgun (WGS) entry which is preliminary data.</text>
</comment>
<accession>A0A1V6RDN3</accession>
<dbReference type="Proteomes" id="UP000191612">
    <property type="component" value="Unassembled WGS sequence"/>
</dbReference>
<dbReference type="AlphaFoldDB" id="A0A1V6RDN3"/>
<dbReference type="EMBL" id="MDYO01000006">
    <property type="protein sequence ID" value="OQD99397.1"/>
    <property type="molecule type" value="Genomic_DNA"/>
</dbReference>
<reference evidence="2" key="1">
    <citation type="journal article" date="2017" name="Nat. Microbiol.">
        <title>Global analysis of biosynthetic gene clusters reveals vast potential of secondary metabolite production in Penicillium species.</title>
        <authorList>
            <person name="Nielsen J.C."/>
            <person name="Grijseels S."/>
            <person name="Prigent S."/>
            <person name="Ji B."/>
            <person name="Dainat J."/>
            <person name="Nielsen K.F."/>
            <person name="Frisvad J.C."/>
            <person name="Workman M."/>
            <person name="Nielsen J."/>
        </authorList>
    </citation>
    <scope>NUCLEOTIDE SEQUENCE [LARGE SCALE GENOMIC DNA]</scope>
    <source>
        <strain evidence="2">IBT 29525</strain>
    </source>
</reference>
<organism evidence="1 2">
    <name type="scientific">Penicillium solitum</name>
    <dbReference type="NCBI Taxonomy" id="60172"/>
    <lineage>
        <taxon>Eukaryota</taxon>
        <taxon>Fungi</taxon>
        <taxon>Dikarya</taxon>
        <taxon>Ascomycota</taxon>
        <taxon>Pezizomycotina</taxon>
        <taxon>Eurotiomycetes</taxon>
        <taxon>Eurotiomycetidae</taxon>
        <taxon>Eurotiales</taxon>
        <taxon>Aspergillaceae</taxon>
        <taxon>Penicillium</taxon>
    </lineage>
</organism>